<sequence length="359" mass="42769">MDINLPSKFQERNNFLDIAKGIGIFLMIFGHNILNGNGEYVYHSKDTWSAPLLVFIYSFHMPLFMLISGYLFYFSLNRNVDWKNILCKRFKHILFPIIIFNFYVYIAMNSQVYQSDLYVVFNLERLLFRIFDGFWFLWAILCSSVLVIFVKHFAKDSKLLYFLILIALFFIPNKVFGLQTYRISFVYGFFVLAYLFAERIKVNMQKINENYGKIWLISTIIFFICLPFFSYENYIYFSGYNILNPLLNVTLSEQLWLNIYRFIIGLSGSVFILFLINKIYQSTKDIFIWKFFSYLGTYSLGFYCIQELLISFGVKVISKGYFEINYIINFFQSLCVIFLCTIFIELLKKNDFLKKLHLG</sequence>
<accession>A0A9X4JBM4</accession>
<feature type="transmembrane region" description="Helical" evidence="1">
    <location>
        <begin position="133"/>
        <end position="150"/>
    </location>
</feature>
<dbReference type="InterPro" id="IPR002656">
    <property type="entry name" value="Acyl_transf_3_dom"/>
</dbReference>
<keyword evidence="1" id="KW-0812">Transmembrane</keyword>
<keyword evidence="3" id="KW-0012">Acyltransferase</keyword>
<dbReference type="GO" id="GO:0016747">
    <property type="term" value="F:acyltransferase activity, transferring groups other than amino-acyl groups"/>
    <property type="evidence" value="ECO:0007669"/>
    <property type="project" value="InterPro"/>
</dbReference>
<keyword evidence="3" id="KW-0808">Transferase</keyword>
<dbReference type="AlphaFoldDB" id="A0A9X4JBM4"/>
<dbReference type="Proteomes" id="UP001142444">
    <property type="component" value="Unassembled WGS sequence"/>
</dbReference>
<feature type="transmembrane region" description="Helical" evidence="1">
    <location>
        <begin position="93"/>
        <end position="113"/>
    </location>
</feature>
<feature type="transmembrane region" description="Helical" evidence="1">
    <location>
        <begin position="214"/>
        <end position="235"/>
    </location>
</feature>
<feature type="transmembrane region" description="Helical" evidence="1">
    <location>
        <begin position="159"/>
        <end position="177"/>
    </location>
</feature>
<feature type="transmembrane region" description="Helical" evidence="1">
    <location>
        <begin position="54"/>
        <end position="73"/>
    </location>
</feature>
<reference evidence="3" key="1">
    <citation type="submission" date="2022-11" db="EMBL/GenBank/DDBJ databases">
        <authorList>
            <person name="Kamali M."/>
            <person name="Peak L."/>
            <person name="Go Y.Y."/>
            <person name="Balasuriya U.B.R."/>
            <person name="Carossino M."/>
        </authorList>
    </citation>
    <scope>NUCLEOTIDE SEQUENCE</scope>
    <source>
        <strain evidence="3">4524</strain>
    </source>
</reference>
<dbReference type="InterPro" id="IPR052734">
    <property type="entry name" value="Nod_factor_acetyltransferase"/>
</dbReference>
<dbReference type="Pfam" id="PF01757">
    <property type="entry name" value="Acyl_transf_3"/>
    <property type="match status" value="1"/>
</dbReference>
<keyword evidence="4" id="KW-1185">Reference proteome</keyword>
<dbReference type="PANTHER" id="PTHR37312">
    <property type="entry name" value="MEMBRANE-BOUND ACYLTRANSFERASE YKRP-RELATED"/>
    <property type="match status" value="1"/>
</dbReference>
<organism evidence="3 4">
    <name type="scientific">Actinobacillus equuli subsp. equuli</name>
    <dbReference type="NCBI Taxonomy" id="202947"/>
    <lineage>
        <taxon>Bacteria</taxon>
        <taxon>Pseudomonadati</taxon>
        <taxon>Pseudomonadota</taxon>
        <taxon>Gammaproteobacteria</taxon>
        <taxon>Pasteurellales</taxon>
        <taxon>Pasteurellaceae</taxon>
        <taxon>Actinobacillus</taxon>
    </lineage>
</organism>
<dbReference type="RefSeq" id="WP_275217313.1">
    <property type="nucleotide sequence ID" value="NZ_JAPHVQ010000002.1"/>
</dbReference>
<evidence type="ECO:0000313" key="3">
    <source>
        <dbReference type="EMBL" id="MDE8034076.1"/>
    </source>
</evidence>
<evidence type="ECO:0000313" key="4">
    <source>
        <dbReference type="Proteomes" id="UP001142444"/>
    </source>
</evidence>
<feature type="transmembrane region" description="Helical" evidence="1">
    <location>
        <begin position="288"/>
        <end position="314"/>
    </location>
</feature>
<feature type="transmembrane region" description="Helical" evidence="1">
    <location>
        <begin position="15"/>
        <end position="34"/>
    </location>
</feature>
<keyword evidence="1" id="KW-1133">Transmembrane helix</keyword>
<feature type="transmembrane region" description="Helical" evidence="1">
    <location>
        <begin position="326"/>
        <end position="347"/>
    </location>
</feature>
<feature type="domain" description="Acyltransferase 3" evidence="2">
    <location>
        <begin position="13"/>
        <end position="344"/>
    </location>
</feature>
<name>A0A9X4JBM4_ACTEU</name>
<evidence type="ECO:0000256" key="1">
    <source>
        <dbReference type="SAM" id="Phobius"/>
    </source>
</evidence>
<proteinExistence type="predicted"/>
<reference evidence="3" key="2">
    <citation type="journal article" date="2023" name="Pathogens">
        <title>Pathological Features and Genomic Characterization of an Actinobacillus equuli subsp. equuli Bearing Unique Virulence-Associated Genes from an Adult Horse with Pleuropneumonia.</title>
        <authorList>
            <person name="Kamali M."/>
            <person name="Carossino M."/>
            <person name="Del Piero F."/>
            <person name="Peak L."/>
            <person name="Mitchell M.S."/>
            <person name="Willette J."/>
            <person name="Baker R."/>
            <person name="Li F."/>
            <person name="Kenez A."/>
            <person name="Balasuriya U.B.R."/>
            <person name="Go Y.Y."/>
        </authorList>
    </citation>
    <scope>NUCLEOTIDE SEQUENCE</scope>
    <source>
        <strain evidence="3">4524</strain>
    </source>
</reference>
<protein>
    <submittedName>
        <fullName evidence="3">Acyltransferase family protein</fullName>
    </submittedName>
</protein>
<dbReference type="EMBL" id="JAPHVQ010000002">
    <property type="protein sequence ID" value="MDE8034076.1"/>
    <property type="molecule type" value="Genomic_DNA"/>
</dbReference>
<feature type="transmembrane region" description="Helical" evidence="1">
    <location>
        <begin position="255"/>
        <end position="276"/>
    </location>
</feature>
<evidence type="ECO:0000259" key="2">
    <source>
        <dbReference type="Pfam" id="PF01757"/>
    </source>
</evidence>
<feature type="transmembrane region" description="Helical" evidence="1">
    <location>
        <begin position="183"/>
        <end position="202"/>
    </location>
</feature>
<keyword evidence="1" id="KW-0472">Membrane</keyword>
<dbReference type="PANTHER" id="PTHR37312:SF1">
    <property type="entry name" value="MEMBRANE-BOUND ACYLTRANSFERASE YKRP-RELATED"/>
    <property type="match status" value="1"/>
</dbReference>
<comment type="caution">
    <text evidence="3">The sequence shown here is derived from an EMBL/GenBank/DDBJ whole genome shotgun (WGS) entry which is preliminary data.</text>
</comment>
<gene>
    <name evidence="3" type="ORF">OQ257_02685</name>
</gene>